<evidence type="ECO:0000256" key="3">
    <source>
        <dbReference type="SAM" id="MobiDB-lite"/>
    </source>
</evidence>
<evidence type="ECO:0000256" key="1">
    <source>
        <dbReference type="ARBA" id="ARBA00022999"/>
    </source>
</evidence>
<feature type="region of interest" description="Disordered" evidence="3">
    <location>
        <begin position="95"/>
        <end position="250"/>
    </location>
</feature>
<reference evidence="8" key="1">
    <citation type="submission" date="2012-07" db="EMBL/GenBank/DDBJ databases">
        <title>Genome of the Chinese tree shrew, a rising model animal genetically related to primates.</title>
        <authorList>
            <person name="Zhang G."/>
            <person name="Fan Y."/>
            <person name="Yao Y."/>
            <person name="Huang Z."/>
        </authorList>
    </citation>
    <scope>NUCLEOTIDE SEQUENCE [LARGE SCALE GENOMIC DNA]</scope>
</reference>
<feature type="domain" description="SH2" evidence="6">
    <location>
        <begin position="638"/>
        <end position="729"/>
    </location>
</feature>
<dbReference type="GO" id="GO:0035556">
    <property type="term" value="P:intracellular signal transduction"/>
    <property type="evidence" value="ECO:0007669"/>
    <property type="project" value="InterPro"/>
</dbReference>
<dbReference type="PRINTS" id="PR00401">
    <property type="entry name" value="SH2DOMAIN"/>
</dbReference>
<dbReference type="GO" id="GO:0005886">
    <property type="term" value="C:plasma membrane"/>
    <property type="evidence" value="ECO:0007669"/>
    <property type="project" value="TreeGrafter"/>
</dbReference>
<dbReference type="Proteomes" id="UP000011518">
    <property type="component" value="Unassembled WGS sequence"/>
</dbReference>
<dbReference type="InterPro" id="IPR000980">
    <property type="entry name" value="SH2"/>
</dbReference>
<feature type="compositionally biased region" description="Basic and acidic residues" evidence="3">
    <location>
        <begin position="227"/>
        <end position="249"/>
    </location>
</feature>
<evidence type="ECO:0000259" key="6">
    <source>
        <dbReference type="PROSITE" id="PS50001"/>
    </source>
</evidence>
<evidence type="ECO:0000313" key="8">
    <source>
        <dbReference type="Proteomes" id="UP000011518"/>
    </source>
</evidence>
<dbReference type="PROSITE" id="PS01179">
    <property type="entry name" value="PID"/>
    <property type="match status" value="1"/>
</dbReference>
<dbReference type="SMART" id="SM00462">
    <property type="entry name" value="PTB"/>
    <property type="match status" value="1"/>
</dbReference>
<dbReference type="GO" id="GO:0030971">
    <property type="term" value="F:receptor tyrosine kinase binding"/>
    <property type="evidence" value="ECO:0007669"/>
    <property type="project" value="TreeGrafter"/>
</dbReference>
<feature type="signal peptide" evidence="4">
    <location>
        <begin position="1"/>
        <end position="19"/>
    </location>
</feature>
<protein>
    <submittedName>
        <fullName evidence="7">SHC-transforming protein 3</fullName>
    </submittedName>
</protein>
<proteinExistence type="predicted"/>
<keyword evidence="1 2" id="KW-0727">SH2 domain</keyword>
<dbReference type="InterPro" id="IPR035676">
    <property type="entry name" value="SHC_SH2"/>
</dbReference>
<dbReference type="GO" id="GO:0007169">
    <property type="term" value="P:cell surface receptor protein tyrosine kinase signaling pathway"/>
    <property type="evidence" value="ECO:0007669"/>
    <property type="project" value="TreeGrafter"/>
</dbReference>
<dbReference type="SMART" id="SM00252">
    <property type="entry name" value="SH2"/>
    <property type="match status" value="2"/>
</dbReference>
<dbReference type="PRINTS" id="PR00629">
    <property type="entry name" value="SHCPIDOMAIN"/>
</dbReference>
<dbReference type="InterPro" id="IPR036860">
    <property type="entry name" value="SH2_dom_sf"/>
</dbReference>
<organism evidence="7 8">
    <name type="scientific">Tupaia chinensis</name>
    <name type="common">Chinese tree shrew</name>
    <name type="synonym">Tupaia belangeri chinensis</name>
    <dbReference type="NCBI Taxonomy" id="246437"/>
    <lineage>
        <taxon>Eukaryota</taxon>
        <taxon>Metazoa</taxon>
        <taxon>Chordata</taxon>
        <taxon>Craniata</taxon>
        <taxon>Vertebrata</taxon>
        <taxon>Euteleostomi</taxon>
        <taxon>Mammalia</taxon>
        <taxon>Eutheria</taxon>
        <taxon>Euarchontoglires</taxon>
        <taxon>Scandentia</taxon>
        <taxon>Tupaiidae</taxon>
        <taxon>Tupaia</taxon>
    </lineage>
</organism>
<dbReference type="FunCoup" id="L9KFY3">
    <property type="interactions" value="868"/>
</dbReference>
<dbReference type="InterPro" id="IPR011993">
    <property type="entry name" value="PH-like_dom_sf"/>
</dbReference>
<feature type="compositionally biased region" description="Acidic residues" evidence="3">
    <location>
        <begin position="150"/>
        <end position="177"/>
    </location>
</feature>
<dbReference type="Gene3D" id="2.30.29.30">
    <property type="entry name" value="Pleckstrin-homology domain (PH domain)/Phosphotyrosine-binding domain (PTB)"/>
    <property type="match status" value="2"/>
</dbReference>
<evidence type="ECO:0000259" key="5">
    <source>
        <dbReference type="PROSITE" id="PS01179"/>
    </source>
</evidence>
<name>L9KFY3_TUPCH</name>
<dbReference type="PROSITE" id="PS50001">
    <property type="entry name" value="SH2"/>
    <property type="match status" value="2"/>
</dbReference>
<feature type="domain" description="PID" evidence="5">
    <location>
        <begin position="246"/>
        <end position="322"/>
    </location>
</feature>
<sequence>MHVSVFSLLSCSAAHQASAPGCIADTTAPGSQLRACGGPVEAISRVCEAVPGAKGAFKKRKPPSKVLSSILGKSNLQFAGMSTSLTISTASLNLRTPDSKQGAKNGKNAKKEDSDEEEEDDSEEDDEDEDEDEDEFEPAVMKAAAAAPASEEEDEDDEEEEDEDEEEDQDEEDESEEEAIRKIRLRKMTKTVAEDEDEEEDENGEEEDEDDDDDEEDAEDEEEEEPVKEVSGKRKKEMTTEKAAPEAKKQKIIANHHMQSISFASGGDPDTTDYVAYVAKDPVNRRACHILECSDGLAQDVIGSIGQAFELRFKQYLQCPSKIPALHDRTQSLDEPWMEEEGDGPDRDRPYYNSVPSKMPPPGAFLDTRLKTRTPVPDSAQFAGKEQTYYQGRHLGDTFGEDWQQAPIRQGSSDIYSTPEGKAHTVPVGEAPTYVNTQHMPPQAWPATDSSAESSPRKDLFDMKPFEDALKNQSMGPTLSKAASVECISPVSPRAPDASMLEELKAEPWYQGEMNRKEAEGLLEKDGDFLVRKSTTNPGSFVLTGMHHGQAKHLLLVDPEGTEPASPEGLSSMEPRDKGLMSCCQGWAVGTDEPFEDALKNQSMGPTLSKAASVECISPVSPRAPDASMLEELKAEPWYQGEMNRKEAEGLLEKDGDFLVRKSTTNPGSFVLTGMHHGQAKHLLLVDPEGTVRTKDRVFDSISHLINHHLQSGLPIVSAGSELCLRQPVERKQ</sequence>
<dbReference type="PANTHER" id="PTHR10337:SF4">
    <property type="entry name" value="SHC-TRANSFORMING PROTEIN 3"/>
    <property type="match status" value="1"/>
</dbReference>
<dbReference type="InterPro" id="IPR006020">
    <property type="entry name" value="PTB/PI_dom"/>
</dbReference>
<dbReference type="Gene3D" id="3.30.505.10">
    <property type="entry name" value="SH2 domain"/>
    <property type="match status" value="2"/>
</dbReference>
<dbReference type="Pfam" id="PF00640">
    <property type="entry name" value="PID"/>
    <property type="match status" value="1"/>
</dbReference>
<keyword evidence="8" id="KW-1185">Reference proteome</keyword>
<feature type="region of interest" description="Disordered" evidence="3">
    <location>
        <begin position="327"/>
        <end position="349"/>
    </location>
</feature>
<dbReference type="FunFam" id="3.30.505.10:FF:000005">
    <property type="entry name" value="SHC-transforming protein 1 isoform 3"/>
    <property type="match status" value="1"/>
</dbReference>
<feature type="compositionally biased region" description="Acidic residues" evidence="3">
    <location>
        <begin position="114"/>
        <end position="137"/>
    </location>
</feature>
<feature type="domain" description="SH2" evidence="6">
    <location>
        <begin position="509"/>
        <end position="556"/>
    </location>
</feature>
<accession>L9KFY3</accession>
<evidence type="ECO:0000256" key="4">
    <source>
        <dbReference type="SAM" id="SignalP"/>
    </source>
</evidence>
<gene>
    <name evidence="7" type="ORF">TREES_T100014236</name>
</gene>
<feature type="compositionally biased region" description="Acidic residues" evidence="3">
    <location>
        <begin position="194"/>
        <end position="226"/>
    </location>
</feature>
<dbReference type="PANTHER" id="PTHR10337">
    <property type="entry name" value="SHC TRANSFORMING PROTEIN"/>
    <property type="match status" value="1"/>
</dbReference>
<reference evidence="8" key="2">
    <citation type="journal article" date="2013" name="Nat. Commun.">
        <title>Genome of the Chinese tree shrew.</title>
        <authorList>
            <person name="Fan Y."/>
            <person name="Huang Z.Y."/>
            <person name="Cao C.C."/>
            <person name="Chen C.S."/>
            <person name="Chen Y.X."/>
            <person name="Fan D.D."/>
            <person name="He J."/>
            <person name="Hou H.L."/>
            <person name="Hu L."/>
            <person name="Hu X.T."/>
            <person name="Jiang X.T."/>
            <person name="Lai R."/>
            <person name="Lang Y.S."/>
            <person name="Liang B."/>
            <person name="Liao S.G."/>
            <person name="Mu D."/>
            <person name="Ma Y.Y."/>
            <person name="Niu Y.Y."/>
            <person name="Sun X.Q."/>
            <person name="Xia J.Q."/>
            <person name="Xiao J."/>
            <person name="Xiong Z.Q."/>
            <person name="Xu L."/>
            <person name="Yang L."/>
            <person name="Zhang Y."/>
            <person name="Zhao W."/>
            <person name="Zhao X.D."/>
            <person name="Zheng Y.T."/>
            <person name="Zhou J.M."/>
            <person name="Zhu Y.B."/>
            <person name="Zhang G.J."/>
            <person name="Wang J."/>
            <person name="Yao Y.G."/>
        </authorList>
    </citation>
    <scope>NUCLEOTIDE SEQUENCE [LARGE SCALE GENOMIC DNA]</scope>
</reference>
<dbReference type="CDD" id="cd09925">
    <property type="entry name" value="SH2_SHC"/>
    <property type="match status" value="1"/>
</dbReference>
<dbReference type="InterPro" id="IPR051235">
    <property type="entry name" value="CEP152/SHC-Transforming"/>
</dbReference>
<dbReference type="Pfam" id="PF00017">
    <property type="entry name" value="SH2"/>
    <property type="match status" value="2"/>
</dbReference>
<dbReference type="InParanoid" id="L9KFY3"/>
<dbReference type="STRING" id="246437.L9KFY3"/>
<keyword evidence="4" id="KW-0732">Signal</keyword>
<dbReference type="AlphaFoldDB" id="L9KFY3"/>
<evidence type="ECO:0000313" key="7">
    <source>
        <dbReference type="EMBL" id="ELW61820.1"/>
    </source>
</evidence>
<dbReference type="SUPFAM" id="SSF55550">
    <property type="entry name" value="SH2 domain"/>
    <property type="match status" value="2"/>
</dbReference>
<dbReference type="InterPro" id="IPR006019">
    <property type="entry name" value="PID_Shc-like"/>
</dbReference>
<dbReference type="SUPFAM" id="SSF50729">
    <property type="entry name" value="PH domain-like"/>
    <property type="match status" value="2"/>
</dbReference>
<dbReference type="eggNOG" id="KOG3697">
    <property type="taxonomic scope" value="Eukaryota"/>
</dbReference>
<evidence type="ECO:0000256" key="2">
    <source>
        <dbReference type="PROSITE-ProRule" id="PRU00191"/>
    </source>
</evidence>
<feature type="chain" id="PRO_5003999430" evidence="4">
    <location>
        <begin position="20"/>
        <end position="733"/>
    </location>
</feature>
<dbReference type="CDD" id="cd01209">
    <property type="entry name" value="PTB_Shc"/>
    <property type="match status" value="1"/>
</dbReference>
<dbReference type="EMBL" id="KB320853">
    <property type="protein sequence ID" value="ELW61820.1"/>
    <property type="molecule type" value="Genomic_DNA"/>
</dbReference>